<evidence type="ECO:0000313" key="6">
    <source>
        <dbReference type="Proteomes" id="UP000006671"/>
    </source>
</evidence>
<feature type="repeat" description="TPR" evidence="3">
    <location>
        <begin position="845"/>
        <end position="878"/>
    </location>
</feature>
<dbReference type="PROSITE" id="PS50005">
    <property type="entry name" value="TPR"/>
    <property type="match status" value="3"/>
</dbReference>
<dbReference type="AlphaFoldDB" id="D2VW78"/>
<dbReference type="Gene3D" id="1.25.40.10">
    <property type="entry name" value="Tetratricopeptide repeat domain"/>
    <property type="match status" value="3"/>
</dbReference>
<feature type="compositionally biased region" description="Basic and acidic residues" evidence="4">
    <location>
        <begin position="192"/>
        <end position="202"/>
    </location>
</feature>
<keyword evidence="2 3" id="KW-0802">TPR repeat</keyword>
<evidence type="ECO:0000256" key="4">
    <source>
        <dbReference type="SAM" id="MobiDB-lite"/>
    </source>
</evidence>
<evidence type="ECO:0000313" key="5">
    <source>
        <dbReference type="EMBL" id="EFC38965.1"/>
    </source>
</evidence>
<dbReference type="Pfam" id="PF13174">
    <property type="entry name" value="TPR_6"/>
    <property type="match status" value="1"/>
</dbReference>
<sequence>MFRLVNEETNNESSAETPTTPIVPIVRDGLEVDQILQLPDDDENSSLDLKLFCKLFALDYGQQNLLEHAESNEKQIRKIEEFIFEFTRVESEEDGSSSSSSSEEEEDEDSDNERNDDDRDHSEERRDHSDDEDVITEEQISNVMQEIKNDIKKEQDNRTLNHHHHHQASASSSQEPSSSNSTNSNEVNIQMIDREDSEKDHNDDDDDDNDECSIYKTEPTSTKLNILTLSSLNYSPYEHPDRFEVRNIMYFSNVTKCKLFKEKQFIGISEIIDTFYKQKKVQLPNFIIFQILFAIVEKLYEMNEAGLLKRIPNIEQDEHLFYLNRNRHVEKYHVIERLFLDNVEISPKFKTVFHFQDQVGYSQFVDVNINDNFEKTIKNLDMYESDIIFCLGIFILEIMFSTTSAHRMIFKILSQPYNEPLVCEMMLQENRNNWCMIRIILSMLRINEPYRLVPKPFYENPTIEDVNFVPRITLENLIGIELPHVCTILAEDRKIFEYFLAPVLSKLTIPYPSHMLNNPLHPSSYKYIATLENGNVIDLYFSFLAGIVLYGSKSMQAADMYLRQSVLHPPVEHDKYVRMITDLYDMLDNKENAGKLISEIENICEMNLKSMHADITARFAKAKTSIPFFSFVSYSFLGKALAEMKKYPLSLYYTEYSMVCSKLQQSASLPLFNSSAIFTKAYIVHKYDVFDVSNKLYEQVISNFKGHSMAHNNRGICLKRLKMNEEAIKAYEMSLRIDPSNHLAYNNRAMYFYSDEEHENSMLYYKMAIRLKPTYQLPITNLGLTLTQLTKYADAIELLTIVLEWSPANVNALITRGFCYMRRTDFEEALADYNKLVNELESEERSTLFNMALCYYHTSRLREAIYYASKIISKNPNDDRARYYRALFYEKYEKFEESFEDVNIFLQLSPANTAGTILRDRLLVIIKKITRVC</sequence>
<organism evidence="6">
    <name type="scientific">Naegleria gruberi</name>
    <name type="common">Amoeba</name>
    <dbReference type="NCBI Taxonomy" id="5762"/>
    <lineage>
        <taxon>Eukaryota</taxon>
        <taxon>Discoba</taxon>
        <taxon>Heterolobosea</taxon>
        <taxon>Tetramitia</taxon>
        <taxon>Eutetramitia</taxon>
        <taxon>Vahlkampfiidae</taxon>
        <taxon>Naegleria</taxon>
    </lineage>
</organism>
<dbReference type="PANTHER" id="PTHR44943:SF8">
    <property type="entry name" value="TPR REPEAT-CONTAINING PROTEIN MJ0263"/>
    <property type="match status" value="1"/>
</dbReference>
<protein>
    <submittedName>
        <fullName evidence="5">TPR domain-containing protein</fullName>
    </submittedName>
</protein>
<dbReference type="Pfam" id="PF00515">
    <property type="entry name" value="TPR_1"/>
    <property type="match status" value="1"/>
</dbReference>
<dbReference type="SMART" id="SM00028">
    <property type="entry name" value="TPR"/>
    <property type="match status" value="6"/>
</dbReference>
<dbReference type="Proteomes" id="UP000006671">
    <property type="component" value="Unassembled WGS sequence"/>
</dbReference>
<feature type="region of interest" description="Disordered" evidence="4">
    <location>
        <begin position="88"/>
        <end position="140"/>
    </location>
</feature>
<feature type="region of interest" description="Disordered" evidence="4">
    <location>
        <begin position="1"/>
        <end position="20"/>
    </location>
</feature>
<keyword evidence="6" id="KW-1185">Reference proteome</keyword>
<feature type="compositionally biased region" description="Low complexity" evidence="4">
    <location>
        <begin position="7"/>
        <end position="20"/>
    </location>
</feature>
<feature type="compositionally biased region" description="Basic and acidic residues" evidence="4">
    <location>
        <begin position="112"/>
        <end position="129"/>
    </location>
</feature>
<dbReference type="InterPro" id="IPR051685">
    <property type="entry name" value="Ycf3/AcsC/BcsC/TPR_MFPF"/>
</dbReference>
<dbReference type="RefSeq" id="XP_002671709.1">
    <property type="nucleotide sequence ID" value="XM_002671663.1"/>
</dbReference>
<dbReference type="OrthoDB" id="19588at2759"/>
<dbReference type="InParanoid" id="D2VW78"/>
<dbReference type="SUPFAM" id="SSF48452">
    <property type="entry name" value="TPR-like"/>
    <property type="match status" value="2"/>
</dbReference>
<dbReference type="InterPro" id="IPR011990">
    <property type="entry name" value="TPR-like_helical_dom_sf"/>
</dbReference>
<evidence type="ECO:0000256" key="3">
    <source>
        <dbReference type="PROSITE-ProRule" id="PRU00339"/>
    </source>
</evidence>
<keyword evidence="1" id="KW-0677">Repeat</keyword>
<proteinExistence type="predicted"/>
<feature type="compositionally biased region" description="Acidic residues" evidence="4">
    <location>
        <begin position="102"/>
        <end position="111"/>
    </location>
</feature>
<feature type="repeat" description="TPR" evidence="3">
    <location>
        <begin position="810"/>
        <end position="843"/>
    </location>
</feature>
<dbReference type="KEGG" id="ngr:NAEGRDRAFT_59390"/>
<evidence type="ECO:0000256" key="2">
    <source>
        <dbReference type="ARBA" id="ARBA00022803"/>
    </source>
</evidence>
<feature type="repeat" description="TPR" evidence="3">
    <location>
        <begin position="708"/>
        <end position="741"/>
    </location>
</feature>
<feature type="region of interest" description="Disordered" evidence="4">
    <location>
        <begin position="157"/>
        <end position="215"/>
    </location>
</feature>
<dbReference type="OMA" id="NIMNNDE"/>
<dbReference type="STRING" id="5762.D2VW78"/>
<dbReference type="EMBL" id="GG738903">
    <property type="protein sequence ID" value="EFC38965.1"/>
    <property type="molecule type" value="Genomic_DNA"/>
</dbReference>
<dbReference type="GeneID" id="8850819"/>
<dbReference type="InterPro" id="IPR019734">
    <property type="entry name" value="TPR_rpt"/>
</dbReference>
<accession>D2VW78</accession>
<evidence type="ECO:0000256" key="1">
    <source>
        <dbReference type="ARBA" id="ARBA00022737"/>
    </source>
</evidence>
<feature type="compositionally biased region" description="Low complexity" evidence="4">
    <location>
        <begin position="168"/>
        <end position="188"/>
    </location>
</feature>
<name>D2VW78_NAEGR</name>
<dbReference type="PANTHER" id="PTHR44943">
    <property type="entry name" value="CELLULOSE SYNTHASE OPERON PROTEIN C"/>
    <property type="match status" value="1"/>
</dbReference>
<gene>
    <name evidence="5" type="ORF">NAEGRDRAFT_59390</name>
</gene>
<dbReference type="VEuPathDB" id="AmoebaDB:NAEGRDRAFT_59390"/>
<reference evidence="5 6" key="1">
    <citation type="journal article" date="2010" name="Cell">
        <title>The genome of Naegleria gruberi illuminates early eukaryotic versatility.</title>
        <authorList>
            <person name="Fritz-Laylin L.K."/>
            <person name="Prochnik S.E."/>
            <person name="Ginger M.L."/>
            <person name="Dacks J.B."/>
            <person name="Carpenter M.L."/>
            <person name="Field M.C."/>
            <person name="Kuo A."/>
            <person name="Paredez A."/>
            <person name="Chapman J."/>
            <person name="Pham J."/>
            <person name="Shu S."/>
            <person name="Neupane R."/>
            <person name="Cipriano M."/>
            <person name="Mancuso J."/>
            <person name="Tu H."/>
            <person name="Salamov A."/>
            <person name="Lindquist E."/>
            <person name="Shapiro H."/>
            <person name="Lucas S."/>
            <person name="Grigoriev I.V."/>
            <person name="Cande W.Z."/>
            <person name="Fulton C."/>
            <person name="Rokhsar D.S."/>
            <person name="Dawson S.C."/>
        </authorList>
    </citation>
    <scope>NUCLEOTIDE SEQUENCE [LARGE SCALE GENOMIC DNA]</scope>
    <source>
        <strain evidence="5 6">NEG-M</strain>
    </source>
</reference>